<evidence type="ECO:0000313" key="1">
    <source>
        <dbReference type="EMBL" id="RXR08583.1"/>
    </source>
</evidence>
<organism evidence="1 2">
    <name type="scientific">Pseudoxanthomonas composti</name>
    <dbReference type="NCBI Taxonomy" id="2137479"/>
    <lineage>
        <taxon>Bacteria</taxon>
        <taxon>Pseudomonadati</taxon>
        <taxon>Pseudomonadota</taxon>
        <taxon>Gammaproteobacteria</taxon>
        <taxon>Lysobacterales</taxon>
        <taxon>Lysobacteraceae</taxon>
        <taxon>Pseudoxanthomonas</taxon>
    </lineage>
</organism>
<proteinExistence type="predicted"/>
<dbReference type="Gene3D" id="3.10.20.850">
    <property type="entry name" value="Protein of unknown function DUF3861"/>
    <property type="match status" value="1"/>
</dbReference>
<dbReference type="Proteomes" id="UP000289784">
    <property type="component" value="Unassembled WGS sequence"/>
</dbReference>
<dbReference type="InterPro" id="IPR038194">
    <property type="entry name" value="DUF3861_sf"/>
</dbReference>
<keyword evidence="2" id="KW-1185">Reference proteome</keyword>
<evidence type="ECO:0000313" key="2">
    <source>
        <dbReference type="Proteomes" id="UP000289784"/>
    </source>
</evidence>
<dbReference type="EMBL" id="SAWZ01000001">
    <property type="protein sequence ID" value="RXR08583.1"/>
    <property type="molecule type" value="Genomic_DNA"/>
</dbReference>
<dbReference type="RefSeq" id="WP_129469474.1">
    <property type="nucleotide sequence ID" value="NZ_SAWZ01000001.1"/>
</dbReference>
<reference evidence="1 2" key="1">
    <citation type="submission" date="2019-01" db="EMBL/GenBank/DDBJ databases">
        <title>Pseudoxanthomonas composti sp. nov., isolated from compost.</title>
        <authorList>
            <person name="Yang G."/>
        </authorList>
    </citation>
    <scope>NUCLEOTIDE SEQUENCE [LARGE SCALE GENOMIC DNA]</scope>
    <source>
        <strain evidence="1 2">GSS15</strain>
    </source>
</reference>
<dbReference type="Pfam" id="PF12977">
    <property type="entry name" value="DUF3861"/>
    <property type="match status" value="1"/>
</dbReference>
<gene>
    <name evidence="1" type="ORF">EPA99_01825</name>
</gene>
<name>A0A4Q1JYW9_9GAMM</name>
<comment type="caution">
    <text evidence="1">The sequence shown here is derived from an EMBL/GenBank/DDBJ whole genome shotgun (WGS) entry which is preliminary data.</text>
</comment>
<dbReference type="InterPro" id="IPR024476">
    <property type="entry name" value="DUF3861"/>
</dbReference>
<dbReference type="AlphaFoldDB" id="A0A4Q1JYW9"/>
<protein>
    <submittedName>
        <fullName evidence="1">DUF3861 family protein</fullName>
    </submittedName>
</protein>
<accession>A0A4Q1JYW9</accession>
<sequence>METPRRYRITVTPLEPDGLPCYDRCSLEFDHSQPGDLMRRVEAASSGRVLAGDEATALVLGLSLLEALALHGSATTQALLAPLSAALQQQAERTWNRTLP</sequence>
<dbReference type="OrthoDB" id="5985218at2"/>